<keyword evidence="2" id="KW-1185">Reference proteome</keyword>
<evidence type="ECO:0000313" key="1">
    <source>
        <dbReference type="EMBL" id="KAI8431449.1"/>
    </source>
</evidence>
<dbReference type="EMBL" id="CM046130">
    <property type="protein sequence ID" value="KAI8431449.1"/>
    <property type="molecule type" value="Genomic_DNA"/>
</dbReference>
<evidence type="ECO:0000313" key="2">
    <source>
        <dbReference type="Proteomes" id="UP001064048"/>
    </source>
</evidence>
<organism evidence="1 2">
    <name type="scientific">Choristoneura fumiferana</name>
    <name type="common">Spruce budworm moth</name>
    <name type="synonym">Archips fumiferana</name>
    <dbReference type="NCBI Taxonomy" id="7141"/>
    <lineage>
        <taxon>Eukaryota</taxon>
        <taxon>Metazoa</taxon>
        <taxon>Ecdysozoa</taxon>
        <taxon>Arthropoda</taxon>
        <taxon>Hexapoda</taxon>
        <taxon>Insecta</taxon>
        <taxon>Pterygota</taxon>
        <taxon>Neoptera</taxon>
        <taxon>Endopterygota</taxon>
        <taxon>Lepidoptera</taxon>
        <taxon>Glossata</taxon>
        <taxon>Ditrysia</taxon>
        <taxon>Tortricoidea</taxon>
        <taxon>Tortricidae</taxon>
        <taxon>Tortricinae</taxon>
        <taxon>Choristoneura</taxon>
    </lineage>
</organism>
<sequence length="463" mass="51299">MSLSVARPLVSVYSEKSEVVPGATLPLPFVFKAPIRPDLVNNVHVSMSKNARQPYSVSKEAGHQTSAESWGTGRAVARIPRVRGGGTHRSGQGAFGNMCRGGRMFAPTKPWRRWHRRVNLRQRRAAVAAAVAAAGVPALVQARGHIIDKVPEMPLVVSDKIQEINKTKNAVIFLRRVKAWSDVLKVYKSQRLRAGKGKMRNRRRVQRRGPLIVYHKDQGLTKAFRNIPGVDLINVDKLNLLALAPGGHLGRFIIWTKSAFDRLDALFGSWKTPSKEKKNFNLPQPKMANTDLSRLLKSDEIRKVLRAPNKRVVRATRKLNPLTNTRAMLRLNPFSAVMRRKAVLDQQRRNNQKALALAEKRGIKLPASDVAVKAEALRVKRTKAIKAAVAKKPKKPAARKPPPLPQEEGRQGRPKRPKPSLPLKAAVAKKPKKPAAKKTAPPPPKKKAAKDAKAPKAKPAPKK</sequence>
<comment type="caution">
    <text evidence="1">The sequence shown here is derived from an EMBL/GenBank/DDBJ whole genome shotgun (WGS) entry which is preliminary data.</text>
</comment>
<name>A0ACC0K4U6_CHOFU</name>
<accession>A0ACC0K4U6</accession>
<protein>
    <submittedName>
        <fullName evidence="1">Uncharacterized protein</fullName>
    </submittedName>
</protein>
<proteinExistence type="predicted"/>
<dbReference type="Proteomes" id="UP001064048">
    <property type="component" value="Chromosome 30"/>
</dbReference>
<gene>
    <name evidence="1" type="ORF">MSG28_015968</name>
</gene>
<reference evidence="1 2" key="1">
    <citation type="journal article" date="2022" name="Genome Biol. Evol.">
        <title>The Spruce Budworm Genome: Reconstructing the Evolutionary History of Antifreeze Proteins.</title>
        <authorList>
            <person name="Beliveau C."/>
            <person name="Gagne P."/>
            <person name="Picq S."/>
            <person name="Vernygora O."/>
            <person name="Keeling C.I."/>
            <person name="Pinkney K."/>
            <person name="Doucet D."/>
            <person name="Wen F."/>
            <person name="Johnston J.S."/>
            <person name="Maaroufi H."/>
            <person name="Boyle B."/>
            <person name="Laroche J."/>
            <person name="Dewar K."/>
            <person name="Juretic N."/>
            <person name="Blackburn G."/>
            <person name="Nisole A."/>
            <person name="Brunet B."/>
            <person name="Brandao M."/>
            <person name="Lumley L."/>
            <person name="Duan J."/>
            <person name="Quan G."/>
            <person name="Lucarotti C.J."/>
            <person name="Roe A.D."/>
            <person name="Sperling F.A.H."/>
            <person name="Levesque R.C."/>
            <person name="Cusson M."/>
        </authorList>
    </citation>
    <scope>NUCLEOTIDE SEQUENCE [LARGE SCALE GENOMIC DNA]</scope>
    <source>
        <strain evidence="1">Glfc:IPQL:Cfum</strain>
    </source>
</reference>